<dbReference type="EMBL" id="JACTAM010000001">
    <property type="protein sequence ID" value="KAI2668394.1"/>
    <property type="molecule type" value="Genomic_DNA"/>
</dbReference>
<reference evidence="3 4" key="1">
    <citation type="submission" date="2022-01" db="EMBL/GenBank/DDBJ databases">
        <title>A high-quality chromosome-level genome assembly of rohu carp, Labeo rohita.</title>
        <authorList>
            <person name="Arick M.A. II"/>
            <person name="Hsu C.-Y."/>
            <person name="Magbanua Z."/>
            <person name="Pechanova O."/>
            <person name="Grover C."/>
            <person name="Miller E."/>
            <person name="Thrash A."/>
            <person name="Ezzel L."/>
            <person name="Alam S."/>
            <person name="Benzie J."/>
            <person name="Hamilton M."/>
            <person name="Karsi A."/>
            <person name="Lawrence M.L."/>
            <person name="Peterson D.G."/>
        </authorList>
    </citation>
    <scope>NUCLEOTIDE SEQUENCE [LARGE SCALE GENOMIC DNA]</scope>
    <source>
        <strain evidence="4">BAU-BD-2019</strain>
        <tissue evidence="3">Blood</tissue>
    </source>
</reference>
<evidence type="ECO:0000259" key="2">
    <source>
        <dbReference type="PROSITE" id="PS50041"/>
    </source>
</evidence>
<dbReference type="Pfam" id="PF00059">
    <property type="entry name" value="Lectin_C"/>
    <property type="match status" value="3"/>
</dbReference>
<accession>A0ABQ8MZW3</accession>
<comment type="caution">
    <text evidence="3">The sequence shown here is derived from an EMBL/GenBank/DDBJ whole genome shotgun (WGS) entry which is preliminary data.</text>
</comment>
<dbReference type="Proteomes" id="UP000830375">
    <property type="component" value="Unassembled WGS sequence"/>
</dbReference>
<sequence length="438" mass="51605">MHGGLSAVTRVHIHVDEWKNWRQARSYCRKNYKDLSTVSNTEENLHLRPFLGSYHAWIGMHRNHSNWEQFIWSDGDLQTNFYQWKGGQPNPASDHQNFYSTQILTVDFSRDMTNTSNFLWSDGNSLSFTDWSDEQPDNTGGNQNCVMISSKWFDYYCNSMLTFFCGETKFILVKEKKTWEEALQYCRTHHTDLASITNKRQLQLTKNKTSESQTERVWTGLLYLDGEWSWANNNPLGDQVLLSECPAHDCGARNIKNDTWEDRDYRSCNHIRFLTLSEKTVSPIIFLDFSTVGSLRLILFDYECFKLHTFFCYKITFILVKEKRTWKEAVQNTSNINQFLWSDGHPFSFSKWEQGQPNNFDGNQNCVFSSFMWADYSCNNLLQFSCYKAVFILVKEMKTWEEALQYCRTHYTDLASITTERQLQLIKMQTQEKQTDSV</sequence>
<dbReference type="PROSITE" id="PS50041">
    <property type="entry name" value="C_TYPE_LECTIN_2"/>
    <property type="match status" value="3"/>
</dbReference>
<dbReference type="PANTHER" id="PTHR45784">
    <property type="entry name" value="C-TYPE LECTIN DOMAIN FAMILY 20 MEMBER A-RELATED"/>
    <property type="match status" value="1"/>
</dbReference>
<organism evidence="3 4">
    <name type="scientific">Labeo rohita</name>
    <name type="common">Indian major carp</name>
    <name type="synonym">Cyprinus rohita</name>
    <dbReference type="NCBI Taxonomy" id="84645"/>
    <lineage>
        <taxon>Eukaryota</taxon>
        <taxon>Metazoa</taxon>
        <taxon>Chordata</taxon>
        <taxon>Craniata</taxon>
        <taxon>Vertebrata</taxon>
        <taxon>Euteleostomi</taxon>
        <taxon>Actinopterygii</taxon>
        <taxon>Neopterygii</taxon>
        <taxon>Teleostei</taxon>
        <taxon>Ostariophysi</taxon>
        <taxon>Cypriniformes</taxon>
        <taxon>Cyprinidae</taxon>
        <taxon>Labeoninae</taxon>
        <taxon>Labeonini</taxon>
        <taxon>Labeo</taxon>
    </lineage>
</organism>
<feature type="domain" description="C-type lectin" evidence="2">
    <location>
        <begin position="170"/>
        <end position="262"/>
    </location>
</feature>
<dbReference type="Gene3D" id="3.10.100.10">
    <property type="entry name" value="Mannose-Binding Protein A, subunit A"/>
    <property type="match status" value="5"/>
</dbReference>
<evidence type="ECO:0000313" key="3">
    <source>
        <dbReference type="EMBL" id="KAI2668394.1"/>
    </source>
</evidence>
<dbReference type="InterPro" id="IPR001304">
    <property type="entry name" value="C-type_lectin-like"/>
</dbReference>
<dbReference type="InterPro" id="IPR018378">
    <property type="entry name" value="C-type_lectin_CS"/>
</dbReference>
<keyword evidence="4" id="KW-1185">Reference proteome</keyword>
<gene>
    <name evidence="3" type="ORF">H4Q32_005108</name>
</gene>
<dbReference type="SMART" id="SM00034">
    <property type="entry name" value="CLECT"/>
    <property type="match status" value="2"/>
</dbReference>
<feature type="domain" description="C-type lectin" evidence="2">
    <location>
        <begin position="19"/>
        <end position="166"/>
    </location>
</feature>
<evidence type="ECO:0000313" key="4">
    <source>
        <dbReference type="Proteomes" id="UP000830375"/>
    </source>
</evidence>
<dbReference type="SUPFAM" id="SSF56436">
    <property type="entry name" value="C-type lectin-like"/>
    <property type="match status" value="5"/>
</dbReference>
<dbReference type="PANTHER" id="PTHR45784:SF8">
    <property type="entry name" value="C-TYPE MANNOSE RECEPTOR 2-RELATED"/>
    <property type="match status" value="1"/>
</dbReference>
<dbReference type="PROSITE" id="PS00615">
    <property type="entry name" value="C_TYPE_LECTIN_1"/>
    <property type="match status" value="1"/>
</dbReference>
<feature type="domain" description="C-type lectin" evidence="2">
    <location>
        <begin position="326"/>
        <end position="387"/>
    </location>
</feature>
<evidence type="ECO:0000256" key="1">
    <source>
        <dbReference type="ARBA" id="ARBA00023157"/>
    </source>
</evidence>
<dbReference type="InterPro" id="IPR016186">
    <property type="entry name" value="C-type_lectin-like/link_sf"/>
</dbReference>
<protein>
    <submittedName>
        <fullName evidence="3">Macrophage mannose receptor 1</fullName>
    </submittedName>
</protein>
<dbReference type="InterPro" id="IPR016187">
    <property type="entry name" value="CTDL_fold"/>
</dbReference>
<keyword evidence="3" id="KW-0675">Receptor</keyword>
<keyword evidence="1" id="KW-1015">Disulfide bond</keyword>
<proteinExistence type="predicted"/>
<name>A0ABQ8MZW3_LABRO</name>